<sequence length="207" mass="23551">MKHLQGFIEMNDKKLLLKTDSYSNIHKNTRDLITDLNLQLGVSKKCLCPIARGNLIAKILQDKSITQQVLSILLGVKRSRIAAWVSILKLPARIQDYVKTGKLPYSHARMLVPLQNSIQLKLAQSYLEQHHTQKEFRQKIEHYQIEAGDIKQLVERINGLGQWHCKVGLSKGALTAAFSFNDVTSMVCFFEKHVLKTKNNVNKCANT</sequence>
<proteinExistence type="predicted"/>
<dbReference type="SUPFAM" id="SSF109709">
    <property type="entry name" value="KorB DNA-binding domain-like"/>
    <property type="match status" value="1"/>
</dbReference>
<evidence type="ECO:0000313" key="2">
    <source>
        <dbReference type="EMBL" id="PJE78305.1"/>
    </source>
</evidence>
<dbReference type="AlphaFoldDB" id="A0A2H9T501"/>
<gene>
    <name evidence="2" type="primary">noc</name>
    <name evidence="2" type="ORF">CI610_02760</name>
</gene>
<accession>A0A2H9T501</accession>
<dbReference type="Pfam" id="PF17762">
    <property type="entry name" value="HTH_ParB"/>
    <property type="match status" value="1"/>
</dbReference>
<dbReference type="Gene3D" id="1.10.10.2830">
    <property type="match status" value="1"/>
</dbReference>
<organism evidence="2">
    <name type="scientific">invertebrate metagenome</name>
    <dbReference type="NCBI Taxonomy" id="1711999"/>
    <lineage>
        <taxon>unclassified sequences</taxon>
        <taxon>metagenomes</taxon>
        <taxon>organismal metagenomes</taxon>
    </lineage>
</organism>
<protein>
    <submittedName>
        <fullName evidence="2">Nucleoid occlusion protein</fullName>
    </submittedName>
</protein>
<reference evidence="2" key="1">
    <citation type="journal article" date="2017" name="Appl. Environ. Microbiol.">
        <title>Molecular characterization of an Endozoicomonas-like organism causing infection in king scallop Pecten maximus L.</title>
        <authorList>
            <person name="Cano I."/>
            <person name="van Aerle R."/>
            <person name="Ross S."/>
            <person name="Verner-Jeffreys D.W."/>
            <person name="Paley R.K."/>
            <person name="Rimmer G."/>
            <person name="Ryder D."/>
            <person name="Hooper P."/>
            <person name="Stone D."/>
            <person name="Feist S.W."/>
        </authorList>
    </citation>
    <scope>NUCLEOTIDE SEQUENCE</scope>
</reference>
<dbReference type="EMBL" id="NSIT01000209">
    <property type="protein sequence ID" value="PJE78305.1"/>
    <property type="molecule type" value="Genomic_DNA"/>
</dbReference>
<feature type="domain" description="ParB/Spo0J HTH" evidence="1">
    <location>
        <begin position="49"/>
        <end position="142"/>
    </location>
</feature>
<name>A0A2H9T501_9ZZZZ</name>
<dbReference type="InterPro" id="IPR041468">
    <property type="entry name" value="HTH_ParB/Spo0J"/>
</dbReference>
<evidence type="ECO:0000259" key="1">
    <source>
        <dbReference type="Pfam" id="PF17762"/>
    </source>
</evidence>
<comment type="caution">
    <text evidence="2">The sequence shown here is derived from an EMBL/GenBank/DDBJ whole genome shotgun (WGS) entry which is preliminary data.</text>
</comment>